<dbReference type="RefSeq" id="WP_315606710.1">
    <property type="nucleotide sequence ID" value="NZ_CP130318.1"/>
</dbReference>
<dbReference type="KEGG" id="paun:MJA45_07850"/>
<accession>A0AA96LJ24</accession>
<dbReference type="EMBL" id="CP130318">
    <property type="protein sequence ID" value="WNQ12931.1"/>
    <property type="molecule type" value="Genomic_DNA"/>
</dbReference>
<dbReference type="PANTHER" id="PTHR30105">
    <property type="entry name" value="UNCHARACTERIZED YIBQ-RELATED"/>
    <property type="match status" value="1"/>
</dbReference>
<evidence type="ECO:0000313" key="3">
    <source>
        <dbReference type="Proteomes" id="UP001305702"/>
    </source>
</evidence>
<dbReference type="Proteomes" id="UP001305702">
    <property type="component" value="Chromosome"/>
</dbReference>
<keyword evidence="1" id="KW-0732">Signal</keyword>
<reference evidence="2 3" key="1">
    <citation type="submission" date="2022-02" db="EMBL/GenBank/DDBJ databases">
        <title>Paenibacillus sp. MBLB1776 Whole Genome Shotgun Sequencing.</title>
        <authorList>
            <person name="Hwang C.Y."/>
            <person name="Cho E.-S."/>
            <person name="Seo M.-J."/>
        </authorList>
    </citation>
    <scope>NUCLEOTIDE SEQUENCE [LARGE SCALE GENOMIC DNA]</scope>
    <source>
        <strain evidence="2 3">MBLB1776</strain>
    </source>
</reference>
<feature type="signal peptide" evidence="1">
    <location>
        <begin position="1"/>
        <end position="24"/>
    </location>
</feature>
<evidence type="ECO:0000256" key="1">
    <source>
        <dbReference type="SAM" id="SignalP"/>
    </source>
</evidence>
<dbReference type="AlphaFoldDB" id="A0AA96LJ24"/>
<dbReference type="Gene3D" id="3.20.20.370">
    <property type="entry name" value="Glycoside hydrolase/deacetylase"/>
    <property type="match status" value="1"/>
</dbReference>
<dbReference type="GO" id="GO:0005975">
    <property type="term" value="P:carbohydrate metabolic process"/>
    <property type="evidence" value="ECO:0007669"/>
    <property type="project" value="InterPro"/>
</dbReference>
<keyword evidence="3" id="KW-1185">Reference proteome</keyword>
<dbReference type="CDD" id="cd10936">
    <property type="entry name" value="CE4_DAC2"/>
    <property type="match status" value="1"/>
</dbReference>
<feature type="chain" id="PRO_5041727276" evidence="1">
    <location>
        <begin position="25"/>
        <end position="276"/>
    </location>
</feature>
<organism evidence="2 3">
    <name type="scientific">Paenibacillus aurantius</name>
    <dbReference type="NCBI Taxonomy" id="2918900"/>
    <lineage>
        <taxon>Bacteria</taxon>
        <taxon>Bacillati</taxon>
        <taxon>Bacillota</taxon>
        <taxon>Bacilli</taxon>
        <taxon>Bacillales</taxon>
        <taxon>Paenibacillaceae</taxon>
        <taxon>Paenibacillus</taxon>
    </lineage>
</organism>
<gene>
    <name evidence="2" type="ORF">MJA45_07850</name>
</gene>
<dbReference type="PANTHER" id="PTHR30105:SF2">
    <property type="entry name" value="DIVERGENT POLYSACCHARIDE DEACETYLASE SUPERFAMILY"/>
    <property type="match status" value="1"/>
</dbReference>
<protein>
    <submittedName>
        <fullName evidence="2">Divergent polysaccharide deacetylase family protein</fullName>
    </submittedName>
</protein>
<proteinExistence type="predicted"/>
<sequence>MKWISHAGKAVLCALALGAALAFPAGKGKADPVSVKKAAIIIDDFGNDLKGTKEMMELPVPFTAAVMPFLPTTKRDAEWAHRLGHDVLVHLPMEPVKGKKSWLGPHPIMTDLSDEEIRKRVEAAIDDVPYAIGMNNHMGSKATADERVMRIVLEVCRERHLLFFDSRTSYRSQVPVLAKQLGVRTEENQLFFDDVYSRSHIIKQLALFKKKLDQNRVCTAIGHVGVTGVPMAEELKKTVLELSPEVTFLTLSEFIAVKTKGNQDEASPESAGKLQN</sequence>
<dbReference type="InterPro" id="IPR006837">
    <property type="entry name" value="Divergent_DAC"/>
</dbReference>
<dbReference type="Pfam" id="PF04748">
    <property type="entry name" value="Polysacc_deac_2"/>
    <property type="match status" value="1"/>
</dbReference>
<name>A0AA96LJ24_9BACL</name>
<dbReference type="SUPFAM" id="SSF88713">
    <property type="entry name" value="Glycoside hydrolase/deacetylase"/>
    <property type="match status" value="1"/>
</dbReference>
<dbReference type="InterPro" id="IPR011330">
    <property type="entry name" value="Glyco_hydro/deAcase_b/a-brl"/>
</dbReference>
<evidence type="ECO:0000313" key="2">
    <source>
        <dbReference type="EMBL" id="WNQ12931.1"/>
    </source>
</evidence>